<keyword evidence="2" id="KW-1185">Reference proteome</keyword>
<dbReference type="HOGENOM" id="CLU_201241_1_0_5"/>
<sequence length="73" mass="7408">MRKGGSALHSSPISTGGEIMTLRTICCAAALALVPVASLAMGCSSRGHEQTQSCAPGMQWDAASQACVEVINS</sequence>
<reference evidence="1 2" key="1">
    <citation type="journal article" date="2004" name="Nature">
        <title>Genome sequence of Silicibacter pomeroyi reveals adaptations to the marine environment.</title>
        <authorList>
            <person name="Moran M.A."/>
            <person name="Buchan A."/>
            <person name="Gonzalez J.M."/>
            <person name="Heidelberg J.F."/>
            <person name="Whitman W.B."/>
            <person name="Kiene R.P."/>
            <person name="Henriksen J.R."/>
            <person name="King G.M."/>
            <person name="Belas R."/>
            <person name="Fuqua C."/>
            <person name="Brinkac L."/>
            <person name="Lewis M."/>
            <person name="Johri S."/>
            <person name="Weaver B."/>
            <person name="Pai G."/>
            <person name="Eisen J.A."/>
            <person name="Rahe E."/>
            <person name="Sheldon W.M."/>
            <person name="Ye W."/>
            <person name="Miller T.R."/>
            <person name="Carlton J."/>
            <person name="Rasko D.A."/>
            <person name="Paulsen I.T."/>
            <person name="Ren Q."/>
            <person name="Daugherty S.C."/>
            <person name="Deboy R.T."/>
            <person name="Dodson R.J."/>
            <person name="Durkin A.S."/>
            <person name="Madupu R."/>
            <person name="Nelson W.C."/>
            <person name="Sullivan S.A."/>
            <person name="Rosovitz M.J."/>
            <person name="Haft D.H."/>
            <person name="Selengut J."/>
            <person name="Ward N."/>
        </authorList>
    </citation>
    <scope>NUCLEOTIDE SEQUENCE [LARGE SCALE GENOMIC DNA]</scope>
    <source>
        <strain evidence="2">ATCC 700808 / DSM 15171 / DSS-3</strain>
    </source>
</reference>
<dbReference type="AlphaFoldDB" id="Q5LR26"/>
<dbReference type="PaxDb" id="246200-SPO2306"/>
<dbReference type="KEGG" id="sil:SPO2306"/>
<organism evidence="1 2">
    <name type="scientific">Ruegeria pomeroyi (strain ATCC 700808 / DSM 15171 / DSS-3)</name>
    <name type="common">Silicibacter pomeroyi</name>
    <dbReference type="NCBI Taxonomy" id="246200"/>
    <lineage>
        <taxon>Bacteria</taxon>
        <taxon>Pseudomonadati</taxon>
        <taxon>Pseudomonadota</taxon>
        <taxon>Alphaproteobacteria</taxon>
        <taxon>Rhodobacterales</taxon>
        <taxon>Roseobacteraceae</taxon>
        <taxon>Ruegeria</taxon>
    </lineage>
</organism>
<evidence type="ECO:0000313" key="2">
    <source>
        <dbReference type="Proteomes" id="UP000001023"/>
    </source>
</evidence>
<evidence type="ECO:0000313" key="1">
    <source>
        <dbReference type="EMBL" id="AAV95568.1"/>
    </source>
</evidence>
<dbReference type="STRING" id="246200.SPO2306"/>
<reference evidence="1 2" key="2">
    <citation type="journal article" date="2014" name="Stand. Genomic Sci.">
        <title>An updated genome annotation for the model marine bacterium Ruegeria pomeroyi DSS-3.</title>
        <authorList>
            <person name="Rivers A.R."/>
            <person name="Smith C.B."/>
            <person name="Moran M.A."/>
        </authorList>
    </citation>
    <scope>GENOME REANNOTATION</scope>
    <source>
        <strain evidence="2">ATCC 700808 / DSM 15171 / DSS-3</strain>
    </source>
</reference>
<accession>Q5LR26</accession>
<dbReference type="EMBL" id="CP000031">
    <property type="protein sequence ID" value="AAV95568.1"/>
    <property type="molecule type" value="Genomic_DNA"/>
</dbReference>
<protein>
    <submittedName>
        <fullName evidence="1">Uncharacterized protein</fullName>
    </submittedName>
</protein>
<gene>
    <name evidence="1" type="ordered locus">SPO2306</name>
</gene>
<dbReference type="Proteomes" id="UP000001023">
    <property type="component" value="Chromosome"/>
</dbReference>
<name>Q5LR26_RUEPO</name>
<proteinExistence type="predicted"/>